<dbReference type="Pfam" id="PF09353">
    <property type="entry name" value="DUF1995"/>
    <property type="match status" value="1"/>
</dbReference>
<dbReference type="AlphaFoldDB" id="L1J4P9"/>
<organism evidence="3">
    <name type="scientific">Guillardia theta (strain CCMP2712)</name>
    <name type="common">Cryptophyte</name>
    <dbReference type="NCBI Taxonomy" id="905079"/>
    <lineage>
        <taxon>Eukaryota</taxon>
        <taxon>Cryptophyceae</taxon>
        <taxon>Pyrenomonadales</taxon>
        <taxon>Geminigeraceae</taxon>
        <taxon>Guillardia</taxon>
    </lineage>
</organism>
<dbReference type="InterPro" id="IPR018962">
    <property type="entry name" value="DUF1995"/>
</dbReference>
<gene>
    <name evidence="3" type="ORF">GUITHDRAFT_110795</name>
</gene>
<dbReference type="EMBL" id="JH993012">
    <property type="protein sequence ID" value="EKX43070.1"/>
    <property type="molecule type" value="Genomic_DNA"/>
</dbReference>
<keyword evidence="1" id="KW-0175">Coiled coil</keyword>
<dbReference type="HOGENOM" id="CLU_467324_0_0_1"/>
<dbReference type="GeneID" id="17299825"/>
<reference evidence="5" key="2">
    <citation type="submission" date="2012-11" db="EMBL/GenBank/DDBJ databases">
        <authorList>
            <person name="Kuo A."/>
            <person name="Curtis B.A."/>
            <person name="Tanifuji G."/>
            <person name="Burki F."/>
            <person name="Gruber A."/>
            <person name="Irimia M."/>
            <person name="Maruyama S."/>
            <person name="Arias M.C."/>
            <person name="Ball S.G."/>
            <person name="Gile G.H."/>
            <person name="Hirakawa Y."/>
            <person name="Hopkins J.F."/>
            <person name="Rensing S.A."/>
            <person name="Schmutz J."/>
            <person name="Symeonidi A."/>
            <person name="Elias M."/>
            <person name="Eveleigh R.J."/>
            <person name="Herman E.K."/>
            <person name="Klute M.J."/>
            <person name="Nakayama T."/>
            <person name="Obornik M."/>
            <person name="Reyes-Prieto A."/>
            <person name="Armbrust E.V."/>
            <person name="Aves S.J."/>
            <person name="Beiko R.G."/>
            <person name="Coutinho P."/>
            <person name="Dacks J.B."/>
            <person name="Durnford D.G."/>
            <person name="Fast N.M."/>
            <person name="Green B.R."/>
            <person name="Grisdale C."/>
            <person name="Hempe F."/>
            <person name="Henrissat B."/>
            <person name="Hoppner M.P."/>
            <person name="Ishida K.-I."/>
            <person name="Kim E."/>
            <person name="Koreny L."/>
            <person name="Kroth P.G."/>
            <person name="Liu Y."/>
            <person name="Malik S.-B."/>
            <person name="Maier U.G."/>
            <person name="McRose D."/>
            <person name="Mock T."/>
            <person name="Neilson J.A."/>
            <person name="Onodera N.T."/>
            <person name="Poole A.M."/>
            <person name="Pritham E.J."/>
            <person name="Richards T.A."/>
            <person name="Rocap G."/>
            <person name="Roy S.W."/>
            <person name="Sarai C."/>
            <person name="Schaack S."/>
            <person name="Shirato S."/>
            <person name="Slamovits C.H."/>
            <person name="Spencer D.F."/>
            <person name="Suzuki S."/>
            <person name="Worden A.Z."/>
            <person name="Zauner S."/>
            <person name="Barry K."/>
            <person name="Bell C."/>
            <person name="Bharti A.K."/>
            <person name="Crow J.A."/>
            <person name="Grimwood J."/>
            <person name="Kramer R."/>
            <person name="Lindquist E."/>
            <person name="Lucas S."/>
            <person name="Salamov A."/>
            <person name="McFadden G.I."/>
            <person name="Lane C.E."/>
            <person name="Keeling P.J."/>
            <person name="Gray M.W."/>
            <person name="Grigoriev I.V."/>
            <person name="Archibald J.M."/>
        </authorList>
    </citation>
    <scope>NUCLEOTIDE SEQUENCE</scope>
    <source>
        <strain evidence="5">CCMP2712</strain>
    </source>
</reference>
<evidence type="ECO:0000256" key="1">
    <source>
        <dbReference type="SAM" id="Coils"/>
    </source>
</evidence>
<evidence type="ECO:0000313" key="4">
    <source>
        <dbReference type="EnsemblProtists" id="EKX43070"/>
    </source>
</evidence>
<keyword evidence="5" id="KW-1185">Reference proteome</keyword>
<dbReference type="KEGG" id="gtt:GUITHDRAFT_110795"/>
<reference evidence="4" key="3">
    <citation type="submission" date="2016-03" db="UniProtKB">
        <authorList>
            <consortium name="EnsemblProtists"/>
        </authorList>
    </citation>
    <scope>IDENTIFICATION</scope>
</reference>
<dbReference type="eggNOG" id="KOG3078">
    <property type="taxonomic scope" value="Eukaryota"/>
</dbReference>
<dbReference type="PaxDb" id="55529-EKX43070"/>
<accession>L1J4P9</accession>
<dbReference type="PANTHER" id="PTHR35509">
    <property type="entry name" value="DOMAIN PROTEIN, PUTATIVE (DUF1995)-RELATED"/>
    <property type="match status" value="1"/>
</dbReference>
<dbReference type="STRING" id="905079.L1J4P9"/>
<evidence type="ECO:0000259" key="2">
    <source>
        <dbReference type="Pfam" id="PF09353"/>
    </source>
</evidence>
<dbReference type="InterPro" id="IPR053021">
    <property type="entry name" value="Chloroplast_ADK"/>
</dbReference>
<dbReference type="OrthoDB" id="439792at2759"/>
<dbReference type="Proteomes" id="UP000011087">
    <property type="component" value="Unassembled WGS sequence"/>
</dbReference>
<feature type="domain" description="DUF1995" evidence="2">
    <location>
        <begin position="332"/>
        <end position="578"/>
    </location>
</feature>
<name>L1J4P9_GUITC</name>
<protein>
    <recommendedName>
        <fullName evidence="2">DUF1995 domain-containing protein</fullName>
    </recommendedName>
</protein>
<feature type="coiled-coil region" evidence="1">
    <location>
        <begin position="107"/>
        <end position="164"/>
    </location>
</feature>
<sequence length="584" mass="65719">MSAHAFAPSIGGSPAARQLHCPPHALGVGQVCAGKRGSACLLAKKGLDPFEDKARAGWKETGESLSKAASSRVPDAITQTENTAKRQQNAAMRSRQAAFDMDEPEALRRMREERERQEAEEVAMKDAARRAEEKNFVAGQDLRESRLIDEYERQKKEKEGAEEASKGDIRARVKSMQGLEKRLRVDSEALLHQSMLNMQPLEEELAEIVMRHHEATRQTAEKANAWMNGSFRIKSGRLLDITNSHMRIRSVVVRTNFFGKEAEEEQEMQVDYLDGKTCDDADSLKMRIIELLQSCDLFRSTASILSMPVGSRGWSVPDHLFLNEIPCNTEIREWFYRDVCDAVQVALQDSRFLESCAGRLKIECVPPELNPEMDSFRVGTMLEMVREIAIRVGVVMGRRVKVCIQGSLGEGIFTGMPLMLNGMRRVMESMDWQARPGEMYEGLLINVFIIIAPQSMVGASVYEPLSQMVEAAGPKRTVILINPRLKDRPSSGNVMSVQGRSQRIAFAASFREIFHFRLLYTGTTFMFPIQGALRMNMANSPFWTLFKRETTTTPDERTGESYQPIAVFAEEPKTEAITNMMNGD</sequence>
<dbReference type="EnsemblProtists" id="EKX43070">
    <property type="protein sequence ID" value="EKX43070"/>
    <property type="gene ID" value="GUITHDRAFT_110795"/>
</dbReference>
<reference evidence="3 5" key="1">
    <citation type="journal article" date="2012" name="Nature">
        <title>Algal genomes reveal evolutionary mosaicism and the fate of nucleomorphs.</title>
        <authorList>
            <consortium name="DOE Joint Genome Institute"/>
            <person name="Curtis B.A."/>
            <person name="Tanifuji G."/>
            <person name="Burki F."/>
            <person name="Gruber A."/>
            <person name="Irimia M."/>
            <person name="Maruyama S."/>
            <person name="Arias M.C."/>
            <person name="Ball S.G."/>
            <person name="Gile G.H."/>
            <person name="Hirakawa Y."/>
            <person name="Hopkins J.F."/>
            <person name="Kuo A."/>
            <person name="Rensing S.A."/>
            <person name="Schmutz J."/>
            <person name="Symeonidi A."/>
            <person name="Elias M."/>
            <person name="Eveleigh R.J."/>
            <person name="Herman E.K."/>
            <person name="Klute M.J."/>
            <person name="Nakayama T."/>
            <person name="Obornik M."/>
            <person name="Reyes-Prieto A."/>
            <person name="Armbrust E.V."/>
            <person name="Aves S.J."/>
            <person name="Beiko R.G."/>
            <person name="Coutinho P."/>
            <person name="Dacks J.B."/>
            <person name="Durnford D.G."/>
            <person name="Fast N.M."/>
            <person name="Green B.R."/>
            <person name="Grisdale C.J."/>
            <person name="Hempel F."/>
            <person name="Henrissat B."/>
            <person name="Hoppner M.P."/>
            <person name="Ishida K."/>
            <person name="Kim E."/>
            <person name="Koreny L."/>
            <person name="Kroth P.G."/>
            <person name="Liu Y."/>
            <person name="Malik S.B."/>
            <person name="Maier U.G."/>
            <person name="McRose D."/>
            <person name="Mock T."/>
            <person name="Neilson J.A."/>
            <person name="Onodera N.T."/>
            <person name="Poole A.M."/>
            <person name="Pritham E.J."/>
            <person name="Richards T.A."/>
            <person name="Rocap G."/>
            <person name="Roy S.W."/>
            <person name="Sarai C."/>
            <person name="Schaack S."/>
            <person name="Shirato S."/>
            <person name="Slamovits C.H."/>
            <person name="Spencer D.F."/>
            <person name="Suzuki S."/>
            <person name="Worden A.Z."/>
            <person name="Zauner S."/>
            <person name="Barry K."/>
            <person name="Bell C."/>
            <person name="Bharti A.K."/>
            <person name="Crow J.A."/>
            <person name="Grimwood J."/>
            <person name="Kramer R."/>
            <person name="Lindquist E."/>
            <person name="Lucas S."/>
            <person name="Salamov A."/>
            <person name="McFadden G.I."/>
            <person name="Lane C.E."/>
            <person name="Keeling P.J."/>
            <person name="Gray M.W."/>
            <person name="Grigoriev I.V."/>
            <person name="Archibald J.M."/>
        </authorList>
    </citation>
    <scope>NUCLEOTIDE SEQUENCE</scope>
    <source>
        <strain evidence="3 5">CCMP2712</strain>
    </source>
</reference>
<proteinExistence type="predicted"/>
<dbReference type="OMA" id="RELAYSM"/>
<evidence type="ECO:0000313" key="5">
    <source>
        <dbReference type="Proteomes" id="UP000011087"/>
    </source>
</evidence>
<dbReference type="RefSeq" id="XP_005830050.1">
    <property type="nucleotide sequence ID" value="XM_005829993.1"/>
</dbReference>
<dbReference type="PANTHER" id="PTHR35509:SF6">
    <property type="entry name" value="ADENYLATE KINASE"/>
    <property type="match status" value="1"/>
</dbReference>
<evidence type="ECO:0000313" key="3">
    <source>
        <dbReference type="EMBL" id="EKX43070.1"/>
    </source>
</evidence>